<dbReference type="EMBL" id="JH668310">
    <property type="protein sequence ID" value="KAG6444353.1"/>
    <property type="molecule type" value="Genomic_DNA"/>
</dbReference>
<evidence type="ECO:0000313" key="3">
    <source>
        <dbReference type="EMBL" id="KAG6444353.1"/>
    </source>
</evidence>
<name>A0A921YRZ1_MANSE</name>
<organism evidence="3 4">
    <name type="scientific">Manduca sexta</name>
    <name type="common">Tobacco hawkmoth</name>
    <name type="synonym">Tobacco hornworm</name>
    <dbReference type="NCBI Taxonomy" id="7130"/>
    <lineage>
        <taxon>Eukaryota</taxon>
        <taxon>Metazoa</taxon>
        <taxon>Ecdysozoa</taxon>
        <taxon>Arthropoda</taxon>
        <taxon>Hexapoda</taxon>
        <taxon>Insecta</taxon>
        <taxon>Pterygota</taxon>
        <taxon>Neoptera</taxon>
        <taxon>Endopterygota</taxon>
        <taxon>Lepidoptera</taxon>
        <taxon>Glossata</taxon>
        <taxon>Ditrysia</taxon>
        <taxon>Bombycoidea</taxon>
        <taxon>Sphingidae</taxon>
        <taxon>Sphinginae</taxon>
        <taxon>Sphingini</taxon>
        <taxon>Manduca</taxon>
    </lineage>
</organism>
<feature type="compositionally biased region" description="Basic and acidic residues" evidence="1">
    <location>
        <begin position="1109"/>
        <end position="1126"/>
    </location>
</feature>
<feature type="region of interest" description="Disordered" evidence="1">
    <location>
        <begin position="580"/>
        <end position="602"/>
    </location>
</feature>
<evidence type="ECO:0000259" key="2">
    <source>
        <dbReference type="PROSITE" id="PS51673"/>
    </source>
</evidence>
<dbReference type="InterPro" id="IPR051937">
    <property type="entry name" value="R3H_domain_containing"/>
</dbReference>
<feature type="region of interest" description="Disordered" evidence="1">
    <location>
        <begin position="1036"/>
        <end position="1087"/>
    </location>
</feature>
<feature type="region of interest" description="Disordered" evidence="1">
    <location>
        <begin position="990"/>
        <end position="1019"/>
    </location>
</feature>
<gene>
    <name evidence="3" type="ORF">O3G_MSEX003390</name>
</gene>
<proteinExistence type="predicted"/>
<feature type="compositionally biased region" description="Basic and acidic residues" evidence="1">
    <location>
        <begin position="634"/>
        <end position="644"/>
    </location>
</feature>
<feature type="region of interest" description="Disordered" evidence="1">
    <location>
        <begin position="1"/>
        <end position="53"/>
    </location>
</feature>
<feature type="compositionally biased region" description="Low complexity" evidence="1">
    <location>
        <begin position="716"/>
        <end position="728"/>
    </location>
</feature>
<feature type="compositionally biased region" description="Basic and acidic residues" evidence="1">
    <location>
        <begin position="584"/>
        <end position="602"/>
    </location>
</feature>
<dbReference type="SMART" id="SM00393">
    <property type="entry name" value="R3H"/>
    <property type="match status" value="1"/>
</dbReference>
<feature type="region of interest" description="Disordered" evidence="1">
    <location>
        <begin position="445"/>
        <end position="528"/>
    </location>
</feature>
<dbReference type="Pfam" id="PF01424">
    <property type="entry name" value="R3H"/>
    <property type="match status" value="1"/>
</dbReference>
<reference evidence="3" key="2">
    <citation type="submission" date="2020-12" db="EMBL/GenBank/DDBJ databases">
        <authorList>
            <person name="Kanost M."/>
        </authorList>
    </citation>
    <scope>NUCLEOTIDE SEQUENCE</scope>
</reference>
<feature type="compositionally biased region" description="Basic and acidic residues" evidence="1">
    <location>
        <begin position="653"/>
        <end position="669"/>
    </location>
</feature>
<feature type="compositionally biased region" description="Basic and acidic residues" evidence="1">
    <location>
        <begin position="702"/>
        <end position="712"/>
    </location>
</feature>
<accession>A0A921YRZ1</accession>
<dbReference type="InterPro" id="IPR024771">
    <property type="entry name" value="SUZ"/>
</dbReference>
<evidence type="ECO:0000256" key="1">
    <source>
        <dbReference type="SAM" id="MobiDB-lite"/>
    </source>
</evidence>
<dbReference type="EMBL" id="JH668310">
    <property type="protein sequence ID" value="KAG6444352.1"/>
    <property type="molecule type" value="Genomic_DNA"/>
</dbReference>
<reference evidence="3" key="1">
    <citation type="journal article" date="2016" name="Insect Biochem. Mol. Biol.">
        <title>Multifaceted biological insights from a draft genome sequence of the tobacco hornworm moth, Manduca sexta.</title>
        <authorList>
            <person name="Kanost M.R."/>
            <person name="Arrese E.L."/>
            <person name="Cao X."/>
            <person name="Chen Y.R."/>
            <person name="Chellapilla S."/>
            <person name="Goldsmith M.R."/>
            <person name="Grosse-Wilde E."/>
            <person name="Heckel D.G."/>
            <person name="Herndon N."/>
            <person name="Jiang H."/>
            <person name="Papanicolaou A."/>
            <person name="Qu J."/>
            <person name="Soulages J.L."/>
            <person name="Vogel H."/>
            <person name="Walters J."/>
            <person name="Waterhouse R.M."/>
            <person name="Ahn S.J."/>
            <person name="Almeida F.C."/>
            <person name="An C."/>
            <person name="Aqrawi P."/>
            <person name="Bretschneider A."/>
            <person name="Bryant W.B."/>
            <person name="Bucks S."/>
            <person name="Chao H."/>
            <person name="Chevignon G."/>
            <person name="Christen J.M."/>
            <person name="Clarke D.F."/>
            <person name="Dittmer N.T."/>
            <person name="Ferguson L.C.F."/>
            <person name="Garavelou S."/>
            <person name="Gordon K.H.J."/>
            <person name="Gunaratna R.T."/>
            <person name="Han Y."/>
            <person name="Hauser F."/>
            <person name="He Y."/>
            <person name="Heidel-Fischer H."/>
            <person name="Hirsh A."/>
            <person name="Hu Y."/>
            <person name="Jiang H."/>
            <person name="Kalra D."/>
            <person name="Klinner C."/>
            <person name="Konig C."/>
            <person name="Kovar C."/>
            <person name="Kroll A.R."/>
            <person name="Kuwar S.S."/>
            <person name="Lee S.L."/>
            <person name="Lehman R."/>
            <person name="Li K."/>
            <person name="Li Z."/>
            <person name="Liang H."/>
            <person name="Lovelace S."/>
            <person name="Lu Z."/>
            <person name="Mansfield J.H."/>
            <person name="McCulloch K.J."/>
            <person name="Mathew T."/>
            <person name="Morton B."/>
            <person name="Muzny D.M."/>
            <person name="Neunemann D."/>
            <person name="Ongeri F."/>
            <person name="Pauchet Y."/>
            <person name="Pu L.L."/>
            <person name="Pyrousis I."/>
            <person name="Rao X.J."/>
            <person name="Redding A."/>
            <person name="Roesel C."/>
            <person name="Sanchez-Gracia A."/>
            <person name="Schaack S."/>
            <person name="Shukla A."/>
            <person name="Tetreau G."/>
            <person name="Wang Y."/>
            <person name="Xiong G.H."/>
            <person name="Traut W."/>
            <person name="Walsh T.K."/>
            <person name="Worley K.C."/>
            <person name="Wu D."/>
            <person name="Wu W."/>
            <person name="Wu Y.Q."/>
            <person name="Zhang X."/>
            <person name="Zou Z."/>
            <person name="Zucker H."/>
            <person name="Briscoe A.D."/>
            <person name="Burmester T."/>
            <person name="Clem R.J."/>
            <person name="Feyereisen R."/>
            <person name="Grimmelikhuijzen C.J.P."/>
            <person name="Hamodrakas S.J."/>
            <person name="Hansson B.S."/>
            <person name="Huguet E."/>
            <person name="Jermiin L.S."/>
            <person name="Lan Q."/>
            <person name="Lehman H.K."/>
            <person name="Lorenzen M."/>
            <person name="Merzendorfer H."/>
            <person name="Michalopoulos I."/>
            <person name="Morton D.B."/>
            <person name="Muthukrishnan S."/>
            <person name="Oakeshott J.G."/>
            <person name="Palmer W."/>
            <person name="Park Y."/>
            <person name="Passarelli A.L."/>
            <person name="Rozas J."/>
            <person name="Schwartz L.M."/>
            <person name="Smith W."/>
            <person name="Southgate A."/>
            <person name="Vilcinskas A."/>
            <person name="Vogt R."/>
            <person name="Wang P."/>
            <person name="Werren J."/>
            <person name="Yu X.Q."/>
            <person name="Zhou J.J."/>
            <person name="Brown S.J."/>
            <person name="Scherer S.E."/>
            <person name="Richards S."/>
            <person name="Blissard G.W."/>
        </authorList>
    </citation>
    <scope>NUCLEOTIDE SEQUENCE</scope>
</reference>
<feature type="region of interest" description="Disordered" evidence="1">
    <location>
        <begin position="415"/>
        <end position="434"/>
    </location>
</feature>
<feature type="region of interest" description="Disordered" evidence="1">
    <location>
        <begin position="695"/>
        <end position="740"/>
    </location>
</feature>
<feature type="compositionally biased region" description="Basic and acidic residues" evidence="1">
    <location>
        <begin position="1041"/>
        <end position="1055"/>
    </location>
</feature>
<evidence type="ECO:0000313" key="4">
    <source>
        <dbReference type="Proteomes" id="UP000791440"/>
    </source>
</evidence>
<dbReference type="CDD" id="cd02642">
    <property type="entry name" value="R3H_encore_like"/>
    <property type="match status" value="1"/>
</dbReference>
<feature type="compositionally biased region" description="Low complexity" evidence="1">
    <location>
        <begin position="491"/>
        <end position="501"/>
    </location>
</feature>
<dbReference type="PANTHER" id="PTHR15672">
    <property type="entry name" value="CAMP-REGULATED PHOSPHOPROTEIN 21 RELATED R3H DOMAIN CONTAINING PROTEIN"/>
    <property type="match status" value="1"/>
</dbReference>
<dbReference type="AlphaFoldDB" id="A0A921YRZ1"/>
<feature type="compositionally biased region" description="Basic and acidic residues" evidence="1">
    <location>
        <begin position="1009"/>
        <end position="1019"/>
    </location>
</feature>
<dbReference type="Pfam" id="PF12752">
    <property type="entry name" value="SUZ"/>
    <property type="match status" value="1"/>
</dbReference>
<dbReference type="Proteomes" id="UP000791440">
    <property type="component" value="Unassembled WGS sequence"/>
</dbReference>
<dbReference type="PANTHER" id="PTHR15672:SF8">
    <property type="entry name" value="PROTEIN ENCORE"/>
    <property type="match status" value="1"/>
</dbReference>
<feature type="compositionally biased region" description="Polar residues" evidence="1">
    <location>
        <begin position="991"/>
        <end position="1006"/>
    </location>
</feature>
<protein>
    <recommendedName>
        <fullName evidence="2">SUZ domain-containing protein</fullName>
    </recommendedName>
</protein>
<dbReference type="PROSITE" id="PS51673">
    <property type="entry name" value="SUZ"/>
    <property type="match status" value="1"/>
</dbReference>
<keyword evidence="4" id="KW-1185">Reference proteome</keyword>
<feature type="region of interest" description="Disordered" evidence="1">
    <location>
        <begin position="1099"/>
        <end position="1145"/>
    </location>
</feature>
<feature type="domain" description="SUZ" evidence="2">
    <location>
        <begin position="341"/>
        <end position="415"/>
    </location>
</feature>
<sequence length="1145" mass="128252">MEKIDLEKATPGPEESSMLTRNRSFKSKQLVRSQAIRETHSPPRTSSPAFVDKNVKNECVNDKREDEPIDAALCDKNYIDTGERTIDGSNNSSQGELCDGGSCVMSDSDKKQQTVEIQITPGATGCWDLESQMDQRMRTKRWLFHKNNSDSSRDLLSNNPRIICVCGYCAACPHCRGRKRRKPCPIKQDSGIACSDDCPDCLDNQQSALYDALEKSGSLDAEDQAYYCKCPERKEKPKNVSLTRSDSDDKSEPTGMDLVDFIKETLNKNPRDRMTLLKIEKELTNFVIDNGRRCVVRFPVMTSYGRMLVHRCASLYQLSHHLDQTNKTCVLVSKSGTSGGCLPCTNFRQWCTVNFPPSPQRQQPDVTNAKSILKREACSLEEGGAGALGGARSKSLEQRERDYERVRRRIFSTDNCTQGEPQWPWSSGPVKLLTPETGRNKLLKVQSLESSAPAPQSWRSRGPVSKSHSFSGSAPDHHQPRLLSRQGDLASSSWRLSPSSSGYKTLSLRSTDSVTPSPTGGASPEPAPGVAEGVVWAVTDLAAVPPGAIVIHPQTGRPLTNPDGSIYHFDPANPPVLYDPNVYKQDESKADNSEKKRGRLEKQHSFMDNECECQPTEECRSTCCSECRRHDGYQHKTTSDKETNTKPMTPTKNRYETVQNHRDDGGELKPKYEEAPLAAHAPHAQHAAHAPEQLYEPAPPAHDPRRNYDTAKEPTNNQRSNNDVNNRQAKPTNQASPEVPVYAQQYQQTYAIEEISTPPHPNPYLQQELSNMPGVMAQAKVAPMHVPDPNMRPMSLTNMVYPTPIPPGFPYVGHRMDAPIQQAMYQQAIQQEEQKQLAASPHANESTFRIDPSYPYAAVDYTAAYGSCVDTSALQHQHRSYSVPYNQVEVQPTVLPPTYPVGNVLLPQPHLQPYPYQDAVQWAGVSGVGGVAGAAAPKIMVPDLYPLLQYPQPFQYNFMYPQMVPQPYPICPPMYPSVEKQPDLGRRNSITRKQNSIPNSCRNTPLHTPPDERKVPYDHRRDNDISNKIQQIKEQMAQLNTKDKDKDRKRDDWKRRNSGNGILGSYPSNNYGGRVMGRPTNDESQLSNEARVIVNSIRNMQAKNTYQGDVRREFRRARPERTDRPPRAHHAPLIRAPSPRAAGDR</sequence>
<dbReference type="GO" id="GO:0003676">
    <property type="term" value="F:nucleic acid binding"/>
    <property type="evidence" value="ECO:0007669"/>
    <property type="project" value="InterPro"/>
</dbReference>
<feature type="region of interest" description="Disordered" evidence="1">
    <location>
        <begin position="634"/>
        <end position="669"/>
    </location>
</feature>
<comment type="caution">
    <text evidence="3">The sequence shown here is derived from an EMBL/GenBank/DDBJ whole genome shotgun (WGS) entry which is preliminary data.</text>
</comment>
<dbReference type="InterPro" id="IPR001374">
    <property type="entry name" value="R3H_dom"/>
</dbReference>
<feature type="compositionally biased region" description="Polar residues" evidence="1">
    <location>
        <begin position="502"/>
        <end position="520"/>
    </location>
</feature>
<feature type="compositionally biased region" description="Polar residues" evidence="1">
    <location>
        <begin position="447"/>
        <end position="459"/>
    </location>
</feature>